<keyword evidence="2" id="KW-1185">Reference proteome</keyword>
<protein>
    <submittedName>
        <fullName evidence="1">Uncharacterized protein</fullName>
    </submittedName>
</protein>
<dbReference type="InterPro" id="IPR051706">
    <property type="entry name" value="Glycosyltransferase_domain"/>
</dbReference>
<dbReference type="OrthoDB" id="146908at2"/>
<accession>A0A0D6MK23</accession>
<name>A0A0D6MK23_9PROT</name>
<evidence type="ECO:0000313" key="2">
    <source>
        <dbReference type="Proteomes" id="UP000032679"/>
    </source>
</evidence>
<dbReference type="PANTHER" id="PTHR32385">
    <property type="entry name" value="MANNOSYL PHOSPHORYLINOSITOL CERAMIDE SYNTHASE"/>
    <property type="match status" value="1"/>
</dbReference>
<evidence type="ECO:0000313" key="1">
    <source>
        <dbReference type="EMBL" id="GAN53821.1"/>
    </source>
</evidence>
<dbReference type="GO" id="GO:0016020">
    <property type="term" value="C:membrane"/>
    <property type="evidence" value="ECO:0007669"/>
    <property type="project" value="GOC"/>
</dbReference>
<dbReference type="Proteomes" id="UP000032679">
    <property type="component" value="Unassembled WGS sequence"/>
</dbReference>
<dbReference type="Gene3D" id="3.90.550.20">
    <property type="match status" value="1"/>
</dbReference>
<dbReference type="SUPFAM" id="SSF53448">
    <property type="entry name" value="Nucleotide-diphospho-sugar transferases"/>
    <property type="match status" value="1"/>
</dbReference>
<proteinExistence type="predicted"/>
<dbReference type="InterPro" id="IPR029044">
    <property type="entry name" value="Nucleotide-diphossugar_trans"/>
</dbReference>
<dbReference type="STRING" id="1231623.Tasa_011_040"/>
<organism evidence="1 2">
    <name type="scientific">Tanticharoenia sakaeratensis NBRC 103193</name>
    <dbReference type="NCBI Taxonomy" id="1231623"/>
    <lineage>
        <taxon>Bacteria</taxon>
        <taxon>Pseudomonadati</taxon>
        <taxon>Pseudomonadota</taxon>
        <taxon>Alphaproteobacteria</taxon>
        <taxon>Acetobacterales</taxon>
        <taxon>Acetobacteraceae</taxon>
        <taxon>Tanticharoenia</taxon>
    </lineage>
</organism>
<gene>
    <name evidence="1" type="ORF">Tasa_011_040</name>
</gene>
<reference evidence="1 2" key="1">
    <citation type="submission" date="2012-10" db="EMBL/GenBank/DDBJ databases">
        <title>Genome sequencing of Tanticharoenia sakaeratensis NBRC 103193.</title>
        <authorList>
            <person name="Azuma Y."/>
            <person name="Hadano H."/>
            <person name="Hirakawa H."/>
            <person name="Matsushita K."/>
        </authorList>
    </citation>
    <scope>NUCLEOTIDE SEQUENCE [LARGE SCALE GENOMIC DNA]</scope>
    <source>
        <strain evidence="1 2">NBRC 103193</strain>
    </source>
</reference>
<dbReference type="RefSeq" id="WP_148505866.1">
    <property type="nucleotide sequence ID" value="NZ_BALE01000011.1"/>
</dbReference>
<dbReference type="PANTHER" id="PTHR32385:SF15">
    <property type="entry name" value="INOSITOL PHOSPHOCERAMIDE MANNOSYLTRANSFERASE 1"/>
    <property type="match status" value="1"/>
</dbReference>
<dbReference type="GO" id="GO:0051999">
    <property type="term" value="P:mannosyl-inositol phosphorylceramide biosynthetic process"/>
    <property type="evidence" value="ECO:0007669"/>
    <property type="project" value="TreeGrafter"/>
</dbReference>
<dbReference type="EMBL" id="BALE01000011">
    <property type="protein sequence ID" value="GAN53821.1"/>
    <property type="molecule type" value="Genomic_DNA"/>
</dbReference>
<dbReference type="AlphaFoldDB" id="A0A0D6MK23"/>
<comment type="caution">
    <text evidence="1">The sequence shown here is derived from an EMBL/GenBank/DDBJ whole genome shotgun (WGS) entry which is preliminary data.</text>
</comment>
<dbReference type="GO" id="GO:0000030">
    <property type="term" value="F:mannosyltransferase activity"/>
    <property type="evidence" value="ECO:0007669"/>
    <property type="project" value="TreeGrafter"/>
</dbReference>
<sequence>MKHIELDAQALDFGLDHQATEYARKHGIDTVEHSFAVANILHMHGRVRQAAYFYHHAYAMHSGSPHEYPLAQSLLQAHLLCLLKAREPLPAQLVEALGRLNLPYQHYILGVERAWAHEDYWGALQIMGNCFEEFHTGEEVDRIYLETAKEFFRFASMVGDTEWVDRRFRIPNVVYMYWDQNPPEEIQANIDYHSRAPGIGFKVFSREEAAQWLYEMHGVETRSLFLEARHPAEAADFLRVHVIHALGGWWLDADLRMKQPQHLGAMVPPGRENILFLARDNQVHNDFFGACANSALLSDCMMSLYRNCHRHRDLYIAFKTGPGIFMRALNRGYRAAFRGQRRLPLTKLYDHQQFNNFIEEFPTPYKETAPTWHMMGR</sequence>